<keyword evidence="3" id="KW-0732">Signal</keyword>
<dbReference type="Gene3D" id="2.130.10.130">
    <property type="entry name" value="Integrin alpha, N-terminal"/>
    <property type="match status" value="1"/>
</dbReference>
<sequence length="689" mass="77836">MSKIVFEAPVFNLEASLEAAKFGINRLELCANFPEGGETPSAGMVKFLKEEIDIPVFKELMVMKQDIELLAEHGADGFVFGILDNQGKVNIDACEILLRSAANKPCTFHRAFDASFDLFDSMDRIIDAGFTRILTSGGKNTATEGLETLRELIEKAQDRISIMPGGGTKPEHVSFLKQTGYLRDIHASCKTWKPSQNQFVRPGLSFSDDPKSFTHHLGVDQNLVLNYLVIACNPISERKQPPPTLEQLASTDLKLNGDRLAEAYCGSCHLMPKPEVLDRNTWKTKVLPDMRKRMGLYLEEDFGTELPEDSGVPPGIYSKAQLIKREDWAKIEEFYLENSPEKPIPQIAKKSPKFGFPGFTVEQPAFTKNQRFYFHRCCAVEIRWDSDQSFELLTMGLMDPSKDSVGALSRYWKESKIWKKELILDKLIRPVHAERADWDGDGKLDRVISSFGDHLGKLSFFAGSNAGELILKPNPGARRTMAVDFDRDGKLDMIGLMAQAQEGIYVWINQGGGKFLEKAFVRFHPAFGSSDFRYEDINGDGHLDLILVNGNNADLSQILKSYHGVRVFLNDGDGKFEENWFYPLHGASGIEVGDFDQDGDMDLVVLSFFPDPNQRPRQDLMYFRQDSSGDFEPFVIQENIDSHWLTMTKGDLDLDGDQDLVIGTFEFDDLYKKPTKPWRPFIILRNSLK</sequence>
<dbReference type="SUPFAM" id="SSF110395">
    <property type="entry name" value="CutC-like"/>
    <property type="match status" value="1"/>
</dbReference>
<dbReference type="InterPro" id="IPR013517">
    <property type="entry name" value="FG-GAP"/>
</dbReference>
<proteinExistence type="inferred from homology"/>
<comment type="similarity">
    <text evidence="1">Belongs to the CutC family.</text>
</comment>
<evidence type="ECO:0000313" key="5">
    <source>
        <dbReference type="Proteomes" id="UP000820818"/>
    </source>
</evidence>
<gene>
    <name evidence="4" type="ORF">GHT06_005790</name>
</gene>
<dbReference type="InterPro" id="IPR028994">
    <property type="entry name" value="Integrin_alpha_N"/>
</dbReference>
<dbReference type="PANTHER" id="PTHR12598:SF0">
    <property type="entry name" value="COPPER HOMEOSTASIS PROTEIN CUTC HOMOLOG"/>
    <property type="match status" value="1"/>
</dbReference>
<dbReference type="Proteomes" id="UP000820818">
    <property type="component" value="Unassembled WGS sequence"/>
</dbReference>
<dbReference type="Gene3D" id="3.20.20.380">
    <property type="entry name" value="Copper homeostasis (CutC) domain"/>
    <property type="match status" value="1"/>
</dbReference>
<dbReference type="InterPro" id="IPR036822">
    <property type="entry name" value="CutC-like_dom_sf"/>
</dbReference>
<reference evidence="4" key="1">
    <citation type="submission" date="2022-05" db="EMBL/GenBank/DDBJ databases">
        <title>A multi-omics perspective on studying reproductive biology in Daphnia sinensis.</title>
        <authorList>
            <person name="Jia J."/>
        </authorList>
    </citation>
    <scope>NUCLEOTIDE SEQUENCE</scope>
    <source>
        <strain evidence="4">WSL</strain>
    </source>
</reference>
<dbReference type="InterPro" id="IPR005627">
    <property type="entry name" value="CutC-like"/>
</dbReference>
<dbReference type="AlphaFoldDB" id="A0AAD5PKY9"/>
<dbReference type="Pfam" id="PF13517">
    <property type="entry name" value="FG-GAP_3"/>
    <property type="match status" value="2"/>
</dbReference>
<dbReference type="SUPFAM" id="SSF69318">
    <property type="entry name" value="Integrin alpha N-terminal domain"/>
    <property type="match status" value="1"/>
</dbReference>
<dbReference type="GO" id="GO:0005507">
    <property type="term" value="F:copper ion binding"/>
    <property type="evidence" value="ECO:0007669"/>
    <property type="project" value="TreeGrafter"/>
</dbReference>
<name>A0AAD5PKY9_9CRUS</name>
<dbReference type="PANTHER" id="PTHR12598">
    <property type="entry name" value="COPPER HOMEOSTASIS PROTEIN CUTC"/>
    <property type="match status" value="1"/>
</dbReference>
<protein>
    <recommendedName>
        <fullName evidence="2">Copper homeostasis protein cutC homolog</fullName>
    </recommendedName>
</protein>
<evidence type="ECO:0000256" key="2">
    <source>
        <dbReference type="ARBA" id="ARBA00019014"/>
    </source>
</evidence>
<keyword evidence="5" id="KW-1185">Reference proteome</keyword>
<dbReference type="Pfam" id="PF03932">
    <property type="entry name" value="CutC"/>
    <property type="match status" value="1"/>
</dbReference>
<dbReference type="EMBL" id="WJBH02000205">
    <property type="protein sequence ID" value="KAI9549902.1"/>
    <property type="molecule type" value="Genomic_DNA"/>
</dbReference>
<evidence type="ECO:0000256" key="3">
    <source>
        <dbReference type="ARBA" id="ARBA00022729"/>
    </source>
</evidence>
<evidence type="ECO:0000256" key="1">
    <source>
        <dbReference type="ARBA" id="ARBA00007768"/>
    </source>
</evidence>
<evidence type="ECO:0000313" key="4">
    <source>
        <dbReference type="EMBL" id="KAI9549902.1"/>
    </source>
</evidence>
<accession>A0AAD5PKY9</accession>
<comment type="caution">
    <text evidence="4">The sequence shown here is derived from an EMBL/GenBank/DDBJ whole genome shotgun (WGS) entry which is preliminary data.</text>
</comment>
<organism evidence="4 5">
    <name type="scientific">Daphnia sinensis</name>
    <dbReference type="NCBI Taxonomy" id="1820382"/>
    <lineage>
        <taxon>Eukaryota</taxon>
        <taxon>Metazoa</taxon>
        <taxon>Ecdysozoa</taxon>
        <taxon>Arthropoda</taxon>
        <taxon>Crustacea</taxon>
        <taxon>Branchiopoda</taxon>
        <taxon>Diplostraca</taxon>
        <taxon>Cladocera</taxon>
        <taxon>Anomopoda</taxon>
        <taxon>Daphniidae</taxon>
        <taxon>Daphnia</taxon>
        <taxon>Daphnia similis group</taxon>
    </lineage>
</organism>